<dbReference type="HAMAP" id="MF_01595">
    <property type="entry name" value="PNPase"/>
    <property type="match status" value="1"/>
</dbReference>
<dbReference type="PANTHER" id="PTHR11252">
    <property type="entry name" value="POLYRIBONUCLEOTIDE NUCLEOTIDYLTRANSFERASE"/>
    <property type="match status" value="1"/>
</dbReference>
<comment type="subcellular location">
    <subcellularLocation>
        <location evidence="8">Cytoplasm</location>
    </subcellularLocation>
</comment>
<keyword evidence="4 8" id="KW-0548">Nucleotidyltransferase</keyword>
<dbReference type="SMART" id="SM00322">
    <property type="entry name" value="KH"/>
    <property type="match status" value="1"/>
</dbReference>
<comment type="function">
    <text evidence="8">Involved in mRNA degradation. Catalyzes the phosphorolysis of single-stranded polyribonucleotides processively in the 3'- to 5'-direction.</text>
</comment>
<accession>A0A5C1ACC7</accession>
<dbReference type="InterPro" id="IPR036345">
    <property type="entry name" value="ExoRNase_PH_dom2_sf"/>
</dbReference>
<dbReference type="SUPFAM" id="SSF46915">
    <property type="entry name" value="Polynucleotide phosphorylase/guanosine pentaphosphate synthase (PNPase/GPSI), domain 3"/>
    <property type="match status" value="1"/>
</dbReference>
<evidence type="ECO:0000256" key="4">
    <source>
        <dbReference type="ARBA" id="ARBA00022695"/>
    </source>
</evidence>
<gene>
    <name evidence="8 11" type="primary">pnp</name>
    <name evidence="11" type="ORF">PX52LOC_03343</name>
</gene>
<dbReference type="InterPro" id="IPR004088">
    <property type="entry name" value="KH_dom_type_1"/>
</dbReference>
<dbReference type="Proteomes" id="UP000324974">
    <property type="component" value="Chromosome"/>
</dbReference>
<evidence type="ECO:0000256" key="9">
    <source>
        <dbReference type="SAM" id="MobiDB-lite"/>
    </source>
</evidence>
<evidence type="ECO:0000256" key="2">
    <source>
        <dbReference type="ARBA" id="ARBA00022490"/>
    </source>
</evidence>
<dbReference type="InterPro" id="IPR001247">
    <property type="entry name" value="ExoRNase_PH_dom1"/>
</dbReference>
<dbReference type="OrthoDB" id="9804305at2"/>
<feature type="compositionally biased region" description="Basic and acidic residues" evidence="9">
    <location>
        <begin position="713"/>
        <end position="757"/>
    </location>
</feature>
<keyword evidence="6 8" id="KW-0460">Magnesium</keyword>
<dbReference type="SUPFAM" id="SSF55666">
    <property type="entry name" value="Ribonuclease PH domain 2-like"/>
    <property type="match status" value="2"/>
</dbReference>
<dbReference type="FunFam" id="3.30.1370.10:FF:000001">
    <property type="entry name" value="Polyribonucleotide nucleotidyltransferase"/>
    <property type="match status" value="1"/>
</dbReference>
<dbReference type="Pfam" id="PF03725">
    <property type="entry name" value="RNase_PH_C"/>
    <property type="match status" value="1"/>
</dbReference>
<dbReference type="InterPro" id="IPR012162">
    <property type="entry name" value="PNPase"/>
</dbReference>
<dbReference type="CDD" id="cd11364">
    <property type="entry name" value="RNase_PH_PNPase_2"/>
    <property type="match status" value="1"/>
</dbReference>
<sequence length="757" mass="82128">MQVTRVEKQIGHATLILETGKLAKQAHGAVTVQYGETMVLVAATMGGNIPGRDFFPLTVDYREKTYAAGKFPGGFIKRETRPSTKETLVSRLIDRPIRPLFPADFTKEVQVMCNTLSFDGENDPDMLAMVGASAALHISPMPFTAPIAGVRVGRVDGQLVVNPTATQMETSDLDLIVAGTKEAITMIEGFAREMPEQEMGDAIMFAHKNIVEIIGLVEELRTKAGLATKELPPPPAANPLVDELHKKYGAEFRKKYLTEGKLARYAALDEFKAQIKKEYLPEGDAEPKYTADQVSAAVSALREKIFREITLSGTRIDGRPAKQIRPLWCEVGPIPRVHGSAVFQRGETQALVIATLGTMQDEQKVDGLLPEYSKKFMLDYNFPPFSVGECKPIRGPGRREIGHGMLAERSLKAVMPNPAKFPYTVRLVSEILESNGSSSMASVCGGTLALMDAGVPIRQPVAGISIGLVMEKDQHILITDIQGDEDHYGDMDFKIAGTQNGITGIQLDIKLDGINEAIVRAALEQGKDARREILRTLLKTLISPRKEISINAPRLLTVKINPEKIGLLIGPGGKTIRAIQEETGAKLDVDNDGTVQIAHSDAAGADEAKRRVEALCEEVKVGKIYDGKVSSIKDFGAFIEIMPGRDGLCHISELDHGYVGRVDDVVRVGDKVQVKVIGIDDQDRVKLSRKALLAPPPPREGGDEGGDQGGPPPRERGGDRGDRGDRGERRGGGDRGGRERSGGGDRGGDRGGHRDRD</sequence>
<dbReference type="SUPFAM" id="SSF50249">
    <property type="entry name" value="Nucleic acid-binding proteins"/>
    <property type="match status" value="1"/>
</dbReference>
<keyword evidence="12" id="KW-1185">Reference proteome</keyword>
<keyword evidence="5 8" id="KW-0479">Metal-binding</keyword>
<dbReference type="GO" id="GO:0004654">
    <property type="term" value="F:polyribonucleotide nucleotidyltransferase activity"/>
    <property type="evidence" value="ECO:0007669"/>
    <property type="project" value="UniProtKB-UniRule"/>
</dbReference>
<dbReference type="PANTHER" id="PTHR11252:SF0">
    <property type="entry name" value="POLYRIBONUCLEOTIDE NUCLEOTIDYLTRANSFERASE 1, MITOCHONDRIAL"/>
    <property type="match status" value="1"/>
</dbReference>
<evidence type="ECO:0000256" key="7">
    <source>
        <dbReference type="ARBA" id="ARBA00022884"/>
    </source>
</evidence>
<feature type="domain" description="S1 motif" evidence="10">
    <location>
        <begin position="622"/>
        <end position="690"/>
    </location>
</feature>
<dbReference type="Gene3D" id="2.40.50.140">
    <property type="entry name" value="Nucleic acid-binding proteins"/>
    <property type="match status" value="1"/>
</dbReference>
<dbReference type="InterPro" id="IPR015847">
    <property type="entry name" value="ExoRNase_PH_dom2"/>
</dbReference>
<dbReference type="FunFam" id="3.30.230.70:FF:000002">
    <property type="entry name" value="Polyribonucleotide nucleotidyltransferase"/>
    <property type="match status" value="1"/>
</dbReference>
<dbReference type="InterPro" id="IPR036612">
    <property type="entry name" value="KH_dom_type_1_sf"/>
</dbReference>
<dbReference type="GO" id="GO:0003723">
    <property type="term" value="F:RNA binding"/>
    <property type="evidence" value="ECO:0007669"/>
    <property type="project" value="UniProtKB-UniRule"/>
</dbReference>
<keyword evidence="2 8" id="KW-0963">Cytoplasm</keyword>
<keyword evidence="7 8" id="KW-0694">RNA-binding</keyword>
<dbReference type="InterPro" id="IPR036456">
    <property type="entry name" value="PNPase_PH_RNA-bd_sf"/>
</dbReference>
<comment type="similarity">
    <text evidence="1 8">Belongs to the polyribonucleotide nucleotidyltransferase family.</text>
</comment>
<evidence type="ECO:0000256" key="1">
    <source>
        <dbReference type="ARBA" id="ARBA00007404"/>
    </source>
</evidence>
<dbReference type="EC" id="2.7.7.8" evidence="8"/>
<evidence type="ECO:0000256" key="6">
    <source>
        <dbReference type="ARBA" id="ARBA00022842"/>
    </source>
</evidence>
<dbReference type="AlphaFoldDB" id="A0A5C1ACC7"/>
<dbReference type="Pfam" id="PF00013">
    <property type="entry name" value="KH_1"/>
    <property type="match status" value="1"/>
</dbReference>
<comment type="cofactor">
    <cofactor evidence="8">
        <name>Mg(2+)</name>
        <dbReference type="ChEBI" id="CHEBI:18420"/>
    </cofactor>
</comment>
<dbReference type="SUPFAM" id="SSF54211">
    <property type="entry name" value="Ribosomal protein S5 domain 2-like"/>
    <property type="match status" value="2"/>
</dbReference>
<dbReference type="GO" id="GO:0000175">
    <property type="term" value="F:3'-5'-RNA exonuclease activity"/>
    <property type="evidence" value="ECO:0007669"/>
    <property type="project" value="TreeGrafter"/>
</dbReference>
<dbReference type="Pfam" id="PF01138">
    <property type="entry name" value="RNase_PH"/>
    <property type="match status" value="2"/>
</dbReference>
<dbReference type="Pfam" id="PF00575">
    <property type="entry name" value="S1"/>
    <property type="match status" value="1"/>
</dbReference>
<dbReference type="PIRSF" id="PIRSF005499">
    <property type="entry name" value="PNPase"/>
    <property type="match status" value="1"/>
</dbReference>
<dbReference type="FunFam" id="2.40.50.140:FF:000189">
    <property type="entry name" value="Polyribonucleotide nucleotidyltransferase, putative"/>
    <property type="match status" value="1"/>
</dbReference>
<evidence type="ECO:0000259" key="10">
    <source>
        <dbReference type="PROSITE" id="PS50126"/>
    </source>
</evidence>
<dbReference type="SMART" id="SM00316">
    <property type="entry name" value="S1"/>
    <property type="match status" value="1"/>
</dbReference>
<dbReference type="Gene3D" id="3.30.230.70">
    <property type="entry name" value="GHMP Kinase, N-terminal domain"/>
    <property type="match status" value="2"/>
</dbReference>
<dbReference type="FunFam" id="3.30.230.70:FF:000001">
    <property type="entry name" value="Polyribonucleotide nucleotidyltransferase"/>
    <property type="match status" value="1"/>
</dbReference>
<dbReference type="CDD" id="cd02393">
    <property type="entry name" value="KH-I_PNPase"/>
    <property type="match status" value="1"/>
</dbReference>
<dbReference type="InterPro" id="IPR003029">
    <property type="entry name" value="S1_domain"/>
</dbReference>
<dbReference type="KEGG" id="lrs:PX52LOC_03343"/>
<dbReference type="InterPro" id="IPR020568">
    <property type="entry name" value="Ribosomal_Su5_D2-typ_SF"/>
</dbReference>
<dbReference type="Gene3D" id="3.30.1370.10">
    <property type="entry name" value="K Homology domain, type 1"/>
    <property type="match status" value="1"/>
</dbReference>
<feature type="region of interest" description="Disordered" evidence="9">
    <location>
        <begin position="692"/>
        <end position="757"/>
    </location>
</feature>
<dbReference type="InterPro" id="IPR012340">
    <property type="entry name" value="NA-bd_OB-fold"/>
</dbReference>
<dbReference type="InterPro" id="IPR015848">
    <property type="entry name" value="PNPase_PH_RNA-bd_bac/org-type"/>
</dbReference>
<dbReference type="GO" id="GO:0006402">
    <property type="term" value="P:mRNA catabolic process"/>
    <property type="evidence" value="ECO:0007669"/>
    <property type="project" value="UniProtKB-UniRule"/>
</dbReference>
<dbReference type="CDD" id="cd11363">
    <property type="entry name" value="RNase_PH_PNPase_1"/>
    <property type="match status" value="1"/>
</dbReference>
<dbReference type="RefSeq" id="WP_149111131.1">
    <property type="nucleotide sequence ID" value="NZ_CP042425.1"/>
</dbReference>
<dbReference type="InterPro" id="IPR004087">
    <property type="entry name" value="KH_dom"/>
</dbReference>
<evidence type="ECO:0000313" key="11">
    <source>
        <dbReference type="EMBL" id="QEL16390.1"/>
    </source>
</evidence>
<dbReference type="CDD" id="cd04472">
    <property type="entry name" value="S1_PNPase"/>
    <property type="match status" value="1"/>
</dbReference>
<dbReference type="EMBL" id="CP042425">
    <property type="protein sequence ID" value="QEL16390.1"/>
    <property type="molecule type" value="Genomic_DNA"/>
</dbReference>
<name>A0A5C1ACC7_9BACT</name>
<protein>
    <recommendedName>
        <fullName evidence="8">Polyribonucleotide nucleotidyltransferase</fullName>
        <ecNumber evidence="8">2.7.7.8</ecNumber>
    </recommendedName>
    <alternativeName>
        <fullName evidence="8">Polynucleotide phosphorylase</fullName>
        <shortName evidence="8">PNPase</shortName>
    </alternativeName>
</protein>
<dbReference type="SUPFAM" id="SSF54791">
    <property type="entry name" value="Eukaryotic type KH-domain (KH-domain type I)"/>
    <property type="match status" value="1"/>
</dbReference>
<dbReference type="PROSITE" id="PS50126">
    <property type="entry name" value="S1"/>
    <property type="match status" value="1"/>
</dbReference>
<evidence type="ECO:0000256" key="5">
    <source>
        <dbReference type="ARBA" id="ARBA00022723"/>
    </source>
</evidence>
<evidence type="ECO:0000313" key="12">
    <source>
        <dbReference type="Proteomes" id="UP000324974"/>
    </source>
</evidence>
<keyword evidence="3 8" id="KW-0808">Transferase</keyword>
<dbReference type="Pfam" id="PF03726">
    <property type="entry name" value="PNPase"/>
    <property type="match status" value="1"/>
</dbReference>
<comment type="catalytic activity">
    <reaction evidence="8">
        <text>RNA(n+1) + phosphate = RNA(n) + a ribonucleoside 5'-diphosphate</text>
        <dbReference type="Rhea" id="RHEA:22096"/>
        <dbReference type="Rhea" id="RHEA-COMP:14527"/>
        <dbReference type="Rhea" id="RHEA-COMP:17342"/>
        <dbReference type="ChEBI" id="CHEBI:43474"/>
        <dbReference type="ChEBI" id="CHEBI:57930"/>
        <dbReference type="ChEBI" id="CHEBI:140395"/>
        <dbReference type="EC" id="2.7.7.8"/>
    </reaction>
</comment>
<dbReference type="GO" id="GO:0000287">
    <property type="term" value="F:magnesium ion binding"/>
    <property type="evidence" value="ECO:0007669"/>
    <property type="project" value="UniProtKB-UniRule"/>
</dbReference>
<organism evidence="11 12">
    <name type="scientific">Limnoglobus roseus</name>
    <dbReference type="NCBI Taxonomy" id="2598579"/>
    <lineage>
        <taxon>Bacteria</taxon>
        <taxon>Pseudomonadati</taxon>
        <taxon>Planctomycetota</taxon>
        <taxon>Planctomycetia</taxon>
        <taxon>Gemmatales</taxon>
        <taxon>Gemmataceae</taxon>
        <taxon>Limnoglobus</taxon>
    </lineage>
</organism>
<dbReference type="NCBIfam" id="NF008805">
    <property type="entry name" value="PRK11824.1"/>
    <property type="match status" value="1"/>
</dbReference>
<reference evidence="12" key="1">
    <citation type="submission" date="2019-08" db="EMBL/GenBank/DDBJ databases">
        <title>Limnoglobus roseus gen. nov., sp. nov., a novel freshwater planctomycete with a giant genome from the family Gemmataceae.</title>
        <authorList>
            <person name="Kulichevskaya I.S."/>
            <person name="Naumoff D.G."/>
            <person name="Miroshnikov K."/>
            <person name="Ivanova A."/>
            <person name="Philippov D.A."/>
            <person name="Hakobyan A."/>
            <person name="Rijpstra I.C."/>
            <person name="Sinninghe Damste J.S."/>
            <person name="Liesack W."/>
            <person name="Dedysh S.N."/>
        </authorList>
    </citation>
    <scope>NUCLEOTIDE SEQUENCE [LARGE SCALE GENOMIC DNA]</scope>
    <source>
        <strain evidence="12">PX52</strain>
    </source>
</reference>
<dbReference type="InterPro" id="IPR027408">
    <property type="entry name" value="PNPase/RNase_PH_dom_sf"/>
</dbReference>
<feature type="binding site" evidence="8">
    <location>
        <position position="486"/>
    </location>
    <ligand>
        <name>Mg(2+)</name>
        <dbReference type="ChEBI" id="CHEBI:18420"/>
    </ligand>
</feature>
<evidence type="ECO:0000256" key="3">
    <source>
        <dbReference type="ARBA" id="ARBA00022679"/>
    </source>
</evidence>
<feature type="binding site" evidence="8">
    <location>
        <position position="492"/>
    </location>
    <ligand>
        <name>Mg(2+)</name>
        <dbReference type="ChEBI" id="CHEBI:18420"/>
    </ligand>
</feature>
<proteinExistence type="inferred from homology"/>
<dbReference type="GO" id="GO:0005829">
    <property type="term" value="C:cytosol"/>
    <property type="evidence" value="ECO:0007669"/>
    <property type="project" value="TreeGrafter"/>
</dbReference>
<dbReference type="NCBIfam" id="TIGR03591">
    <property type="entry name" value="polynuc_phos"/>
    <property type="match status" value="1"/>
</dbReference>
<dbReference type="PROSITE" id="PS50084">
    <property type="entry name" value="KH_TYPE_1"/>
    <property type="match status" value="1"/>
</dbReference>
<evidence type="ECO:0000256" key="8">
    <source>
        <dbReference type="HAMAP-Rule" id="MF_01595"/>
    </source>
</evidence>
<dbReference type="GO" id="GO:0006396">
    <property type="term" value="P:RNA processing"/>
    <property type="evidence" value="ECO:0007669"/>
    <property type="project" value="InterPro"/>
</dbReference>